<gene>
    <name evidence="1" type="ORF">DARMORV10_C01P09280.1</name>
</gene>
<reference evidence="1" key="1">
    <citation type="submission" date="2021-01" db="EMBL/GenBank/DDBJ databases">
        <authorList>
            <consortium name="Genoscope - CEA"/>
            <person name="William W."/>
        </authorList>
    </citation>
    <scope>NUCLEOTIDE SEQUENCE</scope>
</reference>
<evidence type="ECO:0000313" key="1">
    <source>
        <dbReference type="EMBL" id="CAF2068987.1"/>
    </source>
</evidence>
<accession>A0A816RBE8</accession>
<dbReference type="Proteomes" id="UP001295469">
    <property type="component" value="Chromosome C01"/>
</dbReference>
<organism evidence="1">
    <name type="scientific">Brassica napus</name>
    <name type="common">Rape</name>
    <dbReference type="NCBI Taxonomy" id="3708"/>
    <lineage>
        <taxon>Eukaryota</taxon>
        <taxon>Viridiplantae</taxon>
        <taxon>Streptophyta</taxon>
        <taxon>Embryophyta</taxon>
        <taxon>Tracheophyta</taxon>
        <taxon>Spermatophyta</taxon>
        <taxon>Magnoliopsida</taxon>
        <taxon>eudicotyledons</taxon>
        <taxon>Gunneridae</taxon>
        <taxon>Pentapetalae</taxon>
        <taxon>rosids</taxon>
        <taxon>malvids</taxon>
        <taxon>Brassicales</taxon>
        <taxon>Brassicaceae</taxon>
        <taxon>Brassiceae</taxon>
        <taxon>Brassica</taxon>
    </lineage>
</organism>
<sequence length="56" mass="6145">FSPTAISKAIRRKPYCGRVPPLSSPVISPITTNLICNGLGPHLLRPYLLGQYILQL</sequence>
<dbReference type="EMBL" id="HG994365">
    <property type="protein sequence ID" value="CAF2068987.1"/>
    <property type="molecule type" value="Genomic_DNA"/>
</dbReference>
<dbReference type="AlphaFoldDB" id="A0A816RBE8"/>
<feature type="non-terminal residue" evidence="1">
    <location>
        <position position="56"/>
    </location>
</feature>
<proteinExistence type="predicted"/>
<protein>
    <submittedName>
        <fullName evidence="1">(rape) hypothetical protein</fullName>
    </submittedName>
</protein>
<name>A0A816RBE8_BRANA</name>